<dbReference type="InParanoid" id="H2V7Q3"/>
<reference evidence="3" key="3">
    <citation type="submission" date="2025-09" db="UniProtKB">
        <authorList>
            <consortium name="Ensembl"/>
        </authorList>
    </citation>
    <scope>IDENTIFICATION</scope>
</reference>
<evidence type="ECO:0000313" key="3">
    <source>
        <dbReference type="Ensembl" id="ENSTRUP00000045242.3"/>
    </source>
</evidence>
<dbReference type="KEGG" id="tru:101061273"/>
<dbReference type="GeneTree" id="ENSGT00940000165845"/>
<dbReference type="SUPFAM" id="SSF52821">
    <property type="entry name" value="Rhodanese/Cell cycle control phosphatase"/>
    <property type="match status" value="1"/>
</dbReference>
<dbReference type="Gene3D" id="3.40.250.10">
    <property type="entry name" value="Rhodanese-like domain"/>
    <property type="match status" value="1"/>
</dbReference>
<dbReference type="SMART" id="SM00450">
    <property type="entry name" value="RHOD"/>
    <property type="match status" value="1"/>
</dbReference>
<keyword evidence="4" id="KW-1185">Reference proteome</keyword>
<feature type="signal peptide" evidence="1">
    <location>
        <begin position="1"/>
        <end position="16"/>
    </location>
</feature>
<dbReference type="PANTHER" id="PTHR44086">
    <property type="entry name" value="THIOSULFATE SULFURTRANSFERASE RDL2, MITOCHONDRIAL-RELATED"/>
    <property type="match status" value="1"/>
</dbReference>
<dbReference type="OrthoDB" id="566238at2759"/>
<dbReference type="OMA" id="RARHYEG"/>
<protein>
    <submittedName>
        <fullName evidence="3">Thiosulfate:glutathione sulfurtransferase-like</fullName>
    </submittedName>
</protein>
<dbReference type="InterPro" id="IPR001763">
    <property type="entry name" value="Rhodanese-like_dom"/>
</dbReference>
<organism evidence="3 4">
    <name type="scientific">Takifugu rubripes</name>
    <name type="common">Japanese pufferfish</name>
    <name type="synonym">Fugu rubripes</name>
    <dbReference type="NCBI Taxonomy" id="31033"/>
    <lineage>
        <taxon>Eukaryota</taxon>
        <taxon>Metazoa</taxon>
        <taxon>Chordata</taxon>
        <taxon>Craniata</taxon>
        <taxon>Vertebrata</taxon>
        <taxon>Euteleostomi</taxon>
        <taxon>Actinopterygii</taxon>
        <taxon>Neopterygii</taxon>
        <taxon>Teleostei</taxon>
        <taxon>Neoteleostei</taxon>
        <taxon>Acanthomorphata</taxon>
        <taxon>Eupercaria</taxon>
        <taxon>Tetraodontiformes</taxon>
        <taxon>Tetradontoidea</taxon>
        <taxon>Tetraodontidae</taxon>
        <taxon>Takifugu</taxon>
    </lineage>
</organism>
<dbReference type="STRING" id="31033.ENSTRUP00000045242"/>
<dbReference type="AlphaFoldDB" id="H2V7Q3"/>
<dbReference type="PROSITE" id="PS50206">
    <property type="entry name" value="RHODANESE_3"/>
    <property type="match status" value="1"/>
</dbReference>
<reference evidence="3" key="2">
    <citation type="submission" date="2025-08" db="UniProtKB">
        <authorList>
            <consortium name="Ensembl"/>
        </authorList>
    </citation>
    <scope>IDENTIFICATION</scope>
</reference>
<dbReference type="GeneID" id="101061273"/>
<dbReference type="Ensembl" id="ENSTRUT00000045394.3">
    <property type="protein sequence ID" value="ENSTRUP00000045242.3"/>
    <property type="gene ID" value="ENSTRUG00000017654.3"/>
</dbReference>
<sequence length="163" mass="18294">MVAVIMLSFILSRTLCQTVAEATCKAHPTLVTTLRTFTTSGPRCGEDSDGASVVTYPQLKTMLSNRDVQLFDVREPEEYQEGRIPDAVNVPLAVVEESMKLSPEQFQKRYNVKAPGKDDNNIVFYCRSGNRSYKALSMAQQLGFTRARHYKGGYSEWAEKEGK</sequence>
<dbReference type="PANTHER" id="PTHR44086:SF4">
    <property type="entry name" value="THIOSULFATE SULFURTRANSFERASE_RHODANESE-LIKE DOMAIN-CONTAINING PROTEIN 1-RELATED"/>
    <property type="match status" value="1"/>
</dbReference>
<proteinExistence type="predicted"/>
<evidence type="ECO:0000313" key="4">
    <source>
        <dbReference type="Proteomes" id="UP000005226"/>
    </source>
</evidence>
<name>H2V7Q3_TAKRU</name>
<feature type="domain" description="Rhodanese" evidence="2">
    <location>
        <begin position="64"/>
        <end position="162"/>
    </location>
</feature>
<keyword evidence="1" id="KW-0732">Signal</keyword>
<evidence type="ECO:0000256" key="1">
    <source>
        <dbReference type="SAM" id="SignalP"/>
    </source>
</evidence>
<reference evidence="3 4" key="1">
    <citation type="journal article" date="2011" name="Genome Biol. Evol.">
        <title>Integration of the genetic map and genome assembly of fugu facilitates insights into distinct features of genome evolution in teleosts and mammals.</title>
        <authorList>
            <person name="Kai W."/>
            <person name="Kikuchi K."/>
            <person name="Tohari S."/>
            <person name="Chew A.K."/>
            <person name="Tay A."/>
            <person name="Fujiwara A."/>
            <person name="Hosoya S."/>
            <person name="Suetake H."/>
            <person name="Naruse K."/>
            <person name="Brenner S."/>
            <person name="Suzuki Y."/>
            <person name="Venkatesh B."/>
        </authorList>
    </citation>
    <scope>NUCLEOTIDE SEQUENCE [LARGE SCALE GENOMIC DNA]</scope>
</reference>
<feature type="chain" id="PRO_5025687168" evidence="1">
    <location>
        <begin position="17"/>
        <end position="163"/>
    </location>
</feature>
<dbReference type="Pfam" id="PF00581">
    <property type="entry name" value="Rhodanese"/>
    <property type="match status" value="1"/>
</dbReference>
<dbReference type="InterPro" id="IPR036873">
    <property type="entry name" value="Rhodanese-like_dom_sf"/>
</dbReference>
<dbReference type="Proteomes" id="UP000005226">
    <property type="component" value="Chromosome 10"/>
</dbReference>
<accession>H2V7Q3</accession>
<gene>
    <name evidence="3" type="primary">si:ch211-161h7.8</name>
</gene>
<evidence type="ECO:0000259" key="2">
    <source>
        <dbReference type="PROSITE" id="PS50206"/>
    </source>
</evidence>